<evidence type="ECO:0000313" key="2">
    <source>
        <dbReference type="Proteomes" id="UP000811246"/>
    </source>
</evidence>
<gene>
    <name evidence="1" type="ORF">I3842_01G079700</name>
</gene>
<organism evidence="1 2">
    <name type="scientific">Carya illinoinensis</name>
    <name type="common">Pecan</name>
    <dbReference type="NCBI Taxonomy" id="32201"/>
    <lineage>
        <taxon>Eukaryota</taxon>
        <taxon>Viridiplantae</taxon>
        <taxon>Streptophyta</taxon>
        <taxon>Embryophyta</taxon>
        <taxon>Tracheophyta</taxon>
        <taxon>Spermatophyta</taxon>
        <taxon>Magnoliopsida</taxon>
        <taxon>eudicotyledons</taxon>
        <taxon>Gunneridae</taxon>
        <taxon>Pentapetalae</taxon>
        <taxon>rosids</taxon>
        <taxon>fabids</taxon>
        <taxon>Fagales</taxon>
        <taxon>Juglandaceae</taxon>
        <taxon>Carya</taxon>
    </lineage>
</organism>
<reference evidence="1" key="1">
    <citation type="submission" date="2021-01" db="EMBL/GenBank/DDBJ databases">
        <authorList>
            <person name="Lovell J.T."/>
            <person name="Bentley N."/>
            <person name="Bhattarai G."/>
            <person name="Jenkins J.W."/>
            <person name="Sreedasyam A."/>
            <person name="Alarcon Y."/>
            <person name="Bock C."/>
            <person name="Boston L."/>
            <person name="Carlson J."/>
            <person name="Cervantes K."/>
            <person name="Clermont K."/>
            <person name="Krom N."/>
            <person name="Kubenka K."/>
            <person name="Mamidi S."/>
            <person name="Mattison C."/>
            <person name="Monteros M."/>
            <person name="Pisani C."/>
            <person name="Plott C."/>
            <person name="Rajasekar S."/>
            <person name="Rhein H.S."/>
            <person name="Rohla C."/>
            <person name="Song M."/>
            <person name="Hilaire R.S."/>
            <person name="Shu S."/>
            <person name="Wells L."/>
            <person name="Wang X."/>
            <person name="Webber J."/>
            <person name="Heerema R.J."/>
            <person name="Klein P."/>
            <person name="Conner P."/>
            <person name="Grauke L."/>
            <person name="Grimwood J."/>
            <person name="Schmutz J."/>
            <person name="Randall J.J."/>
        </authorList>
    </citation>
    <scope>NUCLEOTIDE SEQUENCE</scope>
    <source>
        <tissue evidence="1">Leaf</tissue>
    </source>
</reference>
<name>A0A922FXW4_CARIL</name>
<dbReference type="EMBL" id="CM031825">
    <property type="protein sequence ID" value="KAG6730438.1"/>
    <property type="molecule type" value="Genomic_DNA"/>
</dbReference>
<evidence type="ECO:0000313" key="1">
    <source>
        <dbReference type="EMBL" id="KAG6730438.1"/>
    </source>
</evidence>
<comment type="caution">
    <text evidence="1">The sequence shown here is derived from an EMBL/GenBank/DDBJ whole genome shotgun (WGS) entry which is preliminary data.</text>
</comment>
<sequence length="148" mass="16951">MICLSWNYQGFGNSHIVHELPYLVSVKGPNFAFLIETKCNRNKVENIMNKIGFQLSFVVDSKGISGGLAFLWKDNMDVELSTYTKSHISLNVTLPNLGNKVLLTSFYGSPEASKRIGYWNLLRVLKPQDARAWLCMRDFNEILHQHEK</sequence>
<dbReference type="AlphaFoldDB" id="A0A922FXW4"/>
<protein>
    <submittedName>
        <fullName evidence="1">Uncharacterized protein</fullName>
    </submittedName>
</protein>
<dbReference type="PANTHER" id="PTHR35218:SF9">
    <property type="entry name" value="ENDONUCLEASE_EXONUCLEASE_PHOSPHATASE DOMAIN-CONTAINING PROTEIN"/>
    <property type="match status" value="1"/>
</dbReference>
<accession>A0A922FXW4</accession>
<dbReference type="Proteomes" id="UP000811246">
    <property type="component" value="Chromosome 1"/>
</dbReference>
<proteinExistence type="predicted"/>
<dbReference type="PANTHER" id="PTHR35218">
    <property type="entry name" value="RNASE H DOMAIN-CONTAINING PROTEIN"/>
    <property type="match status" value="1"/>
</dbReference>